<accession>A0A1X7AEC6</accession>
<keyword evidence="7 8" id="KW-0131">Cell cycle</keyword>
<keyword evidence="11" id="KW-1185">Reference proteome</keyword>
<evidence type="ECO:0000256" key="9">
    <source>
        <dbReference type="NCBIfam" id="TIGR02209"/>
    </source>
</evidence>
<organism evidence="10 11">
    <name type="scientific">Parendozoicomonas haliclonae</name>
    <dbReference type="NCBI Taxonomy" id="1960125"/>
    <lineage>
        <taxon>Bacteria</taxon>
        <taxon>Pseudomonadati</taxon>
        <taxon>Pseudomonadota</taxon>
        <taxon>Gammaproteobacteria</taxon>
        <taxon>Oceanospirillales</taxon>
        <taxon>Endozoicomonadaceae</taxon>
        <taxon>Parendozoicomonas</taxon>
    </lineage>
</organism>
<evidence type="ECO:0000256" key="7">
    <source>
        <dbReference type="ARBA" id="ARBA00023306"/>
    </source>
</evidence>
<comment type="subcellular location">
    <subcellularLocation>
        <location evidence="8">Cell inner membrane</location>
        <topology evidence="8">Single-pass type II membrane protein</topology>
    </subcellularLocation>
    <subcellularLocation>
        <location evidence="1">Cell membrane</location>
        <topology evidence="1">Single-pass type II membrane protein</topology>
    </subcellularLocation>
    <text evidence="8">Localizes to the division septum where it forms a ring structure.</text>
</comment>
<dbReference type="GO" id="GO:0032153">
    <property type="term" value="C:cell division site"/>
    <property type="evidence" value="ECO:0007669"/>
    <property type="project" value="UniProtKB-UniRule"/>
</dbReference>
<dbReference type="GO" id="GO:0005886">
    <property type="term" value="C:plasma membrane"/>
    <property type="evidence" value="ECO:0007669"/>
    <property type="project" value="UniProtKB-SubCell"/>
</dbReference>
<evidence type="ECO:0000256" key="3">
    <source>
        <dbReference type="ARBA" id="ARBA00022618"/>
    </source>
</evidence>
<dbReference type="PANTHER" id="PTHR37479">
    <property type="entry name" value="CELL DIVISION PROTEIN FTSL"/>
    <property type="match status" value="1"/>
</dbReference>
<feature type="transmembrane region" description="Helical" evidence="8">
    <location>
        <begin position="22"/>
        <end position="45"/>
    </location>
</feature>
<gene>
    <name evidence="8 10" type="primary">ftsL</name>
    <name evidence="10" type="ORF">EHSB41UT_00366</name>
</gene>
<keyword evidence="6 8" id="KW-0472">Membrane</keyword>
<dbReference type="EMBL" id="FWPT01000001">
    <property type="protein sequence ID" value="SMA34156.1"/>
    <property type="molecule type" value="Genomic_DNA"/>
</dbReference>
<evidence type="ECO:0000256" key="4">
    <source>
        <dbReference type="ARBA" id="ARBA00022692"/>
    </source>
</evidence>
<sequence>MSMDEIRRWLDATPLLVLRQQISAPVLILFLLVLMSAVGVTYTAYLNRQAFHQLQTQLMEKNALQEEWGQLLLQHSTLTSHGRVETIARDQLNMDVPGQSRVLVVQP</sequence>
<dbReference type="PANTHER" id="PTHR37479:SF1">
    <property type="entry name" value="CELL DIVISION PROTEIN FTSL"/>
    <property type="match status" value="1"/>
</dbReference>
<comment type="similarity">
    <text evidence="8">Belongs to the FtsL family.</text>
</comment>
<keyword evidence="3 8" id="KW-0132">Cell division</keyword>
<reference evidence="10 11" key="1">
    <citation type="submission" date="2017-03" db="EMBL/GenBank/DDBJ databases">
        <authorList>
            <person name="Afonso C.L."/>
            <person name="Miller P.J."/>
            <person name="Scott M.A."/>
            <person name="Spackman E."/>
            <person name="Goraichik I."/>
            <person name="Dimitrov K.M."/>
            <person name="Suarez D.L."/>
            <person name="Swayne D.E."/>
        </authorList>
    </citation>
    <scope>NUCLEOTIDE SEQUENCE [LARGE SCALE GENOMIC DNA]</scope>
    <source>
        <strain evidence="10">SB41UT1</strain>
    </source>
</reference>
<dbReference type="OrthoDB" id="5298556at2"/>
<keyword evidence="2 8" id="KW-1003">Cell membrane</keyword>
<name>A0A1X7AEC6_9GAMM</name>
<evidence type="ECO:0000256" key="8">
    <source>
        <dbReference type="HAMAP-Rule" id="MF_00910"/>
    </source>
</evidence>
<evidence type="ECO:0000256" key="5">
    <source>
        <dbReference type="ARBA" id="ARBA00022989"/>
    </source>
</evidence>
<protein>
    <recommendedName>
        <fullName evidence="8 9">Cell division protein FtsL</fullName>
    </recommendedName>
</protein>
<dbReference type="HAMAP" id="MF_00910">
    <property type="entry name" value="FtsL"/>
    <property type="match status" value="1"/>
</dbReference>
<dbReference type="Proteomes" id="UP000196573">
    <property type="component" value="Unassembled WGS sequence"/>
</dbReference>
<keyword evidence="4 8" id="KW-0812">Transmembrane</keyword>
<evidence type="ECO:0000256" key="6">
    <source>
        <dbReference type="ARBA" id="ARBA00023136"/>
    </source>
</evidence>
<dbReference type="NCBIfam" id="TIGR02209">
    <property type="entry name" value="ftsL_broad"/>
    <property type="match status" value="1"/>
</dbReference>
<proteinExistence type="inferred from homology"/>
<dbReference type="Pfam" id="PF04999">
    <property type="entry name" value="FtsL"/>
    <property type="match status" value="1"/>
</dbReference>
<dbReference type="AlphaFoldDB" id="A0A1X7AEC6"/>
<comment type="function">
    <text evidence="8">Essential cell division protein. May link together the upstream cell division proteins, which are predominantly cytoplasmic, with the downstream cell division proteins, which are predominantly periplasmic.</text>
</comment>
<evidence type="ECO:0000256" key="2">
    <source>
        <dbReference type="ARBA" id="ARBA00022475"/>
    </source>
</evidence>
<comment type="subunit">
    <text evidence="8">Part of a complex composed of FtsB, FtsL and FtsQ.</text>
</comment>
<keyword evidence="8" id="KW-0997">Cell inner membrane</keyword>
<evidence type="ECO:0000313" key="11">
    <source>
        <dbReference type="Proteomes" id="UP000196573"/>
    </source>
</evidence>
<evidence type="ECO:0000256" key="1">
    <source>
        <dbReference type="ARBA" id="ARBA00004401"/>
    </source>
</evidence>
<evidence type="ECO:0000313" key="10">
    <source>
        <dbReference type="EMBL" id="SMA34156.1"/>
    </source>
</evidence>
<dbReference type="GO" id="GO:0043093">
    <property type="term" value="P:FtsZ-dependent cytokinesis"/>
    <property type="evidence" value="ECO:0007669"/>
    <property type="project" value="UniProtKB-UniRule"/>
</dbReference>
<dbReference type="InterPro" id="IPR011922">
    <property type="entry name" value="Cell_div_FtsL"/>
</dbReference>
<keyword evidence="5 8" id="KW-1133">Transmembrane helix</keyword>